<evidence type="ECO:0000313" key="2">
    <source>
        <dbReference type="Proteomes" id="UP000401081"/>
    </source>
</evidence>
<evidence type="ECO:0000313" key="1">
    <source>
        <dbReference type="EMBL" id="VFS77243.1"/>
    </source>
</evidence>
<reference evidence="1 2" key="1">
    <citation type="submission" date="2019-03" db="EMBL/GenBank/DDBJ databases">
        <authorList>
            <consortium name="Pathogen Informatics"/>
        </authorList>
    </citation>
    <scope>NUCLEOTIDE SEQUENCE [LARGE SCALE GENOMIC DNA]</scope>
    <source>
        <strain evidence="1 2">NCTC12993</strain>
    </source>
</reference>
<dbReference type="InterPro" id="IPR009921">
    <property type="entry name" value="YehS-like"/>
</dbReference>
<proteinExistence type="predicted"/>
<name>A0A485BXM8_KLUCR</name>
<keyword evidence="2" id="KW-1185">Reference proteome</keyword>
<dbReference type="EMBL" id="CAADJD010000023">
    <property type="protein sequence ID" value="VFS77243.1"/>
    <property type="molecule type" value="Genomic_DNA"/>
</dbReference>
<sequence length="67" mass="7897">MLKKLRIAFALKTDDILAIMTQQQFRISMPEITAMMRAPEHKNFRECGDQFLRYFLRGLAVREHAAK</sequence>
<dbReference type="PANTHER" id="PTHR37805">
    <property type="entry name" value="CYTOPLASMIC PROTEIN-RELATED"/>
    <property type="match status" value="1"/>
</dbReference>
<dbReference type="PANTHER" id="PTHR37805:SF1">
    <property type="entry name" value="CYTOPLASMIC PROTEIN"/>
    <property type="match status" value="1"/>
</dbReference>
<dbReference type="Pfam" id="PF07308">
    <property type="entry name" value="DUF1456"/>
    <property type="match status" value="1"/>
</dbReference>
<protein>
    <submittedName>
        <fullName evidence="1">Protein of uncharacterized function (DUF1456)</fullName>
    </submittedName>
</protein>
<dbReference type="Proteomes" id="UP000401081">
    <property type="component" value="Unassembled WGS sequence"/>
</dbReference>
<organism evidence="1 2">
    <name type="scientific">Kluyvera cryocrescens</name>
    <name type="common">Kluyvera citrophila</name>
    <dbReference type="NCBI Taxonomy" id="580"/>
    <lineage>
        <taxon>Bacteria</taxon>
        <taxon>Pseudomonadati</taxon>
        <taxon>Pseudomonadota</taxon>
        <taxon>Gammaproteobacteria</taxon>
        <taxon>Enterobacterales</taxon>
        <taxon>Enterobacteriaceae</taxon>
        <taxon>Kluyvera</taxon>
    </lineage>
</organism>
<gene>
    <name evidence="1" type="ORF">NCTC12993_05555</name>
</gene>
<dbReference type="AlphaFoldDB" id="A0A485BXM8"/>
<accession>A0A485BXM8</accession>